<feature type="chain" id="PRO_5027105440" evidence="1">
    <location>
        <begin position="24"/>
        <end position="231"/>
    </location>
</feature>
<evidence type="ECO:0000313" key="3">
    <source>
        <dbReference type="Proteomes" id="UP000483362"/>
    </source>
</evidence>
<keyword evidence="3" id="KW-1185">Reference proteome</keyword>
<reference evidence="2 3" key="1">
    <citation type="submission" date="2019-08" db="EMBL/GenBank/DDBJ databases">
        <title>In-depth cultivation of the pig gut microbiome towards novel bacterial diversity and tailored functional studies.</title>
        <authorList>
            <person name="Wylensek D."/>
            <person name="Hitch T.C.A."/>
            <person name="Clavel T."/>
        </authorList>
    </citation>
    <scope>NUCLEOTIDE SEQUENCE [LARGE SCALE GENOMIC DNA]</scope>
    <source>
        <strain evidence="2 3">Oil-RF-744-WCA-WT-10</strain>
    </source>
</reference>
<evidence type="ECO:0000256" key="1">
    <source>
        <dbReference type="SAM" id="SignalP"/>
    </source>
</evidence>
<name>A0A6L5XFM7_9BACT</name>
<dbReference type="EMBL" id="VULT01000019">
    <property type="protein sequence ID" value="MSS18307.1"/>
    <property type="molecule type" value="Genomic_DNA"/>
</dbReference>
<protein>
    <submittedName>
        <fullName evidence="2">Uncharacterized protein</fullName>
    </submittedName>
</protein>
<organism evidence="2 3">
    <name type="scientific">Sodaliphilus pleomorphus</name>
    <dbReference type="NCBI Taxonomy" id="2606626"/>
    <lineage>
        <taxon>Bacteria</taxon>
        <taxon>Pseudomonadati</taxon>
        <taxon>Bacteroidota</taxon>
        <taxon>Bacteroidia</taxon>
        <taxon>Bacteroidales</taxon>
        <taxon>Muribaculaceae</taxon>
        <taxon>Sodaliphilus</taxon>
    </lineage>
</organism>
<dbReference type="Gene3D" id="2.60.40.2370">
    <property type="entry name" value="NigD-like, C-terminal beta sandwich domain"/>
    <property type="match status" value="1"/>
</dbReference>
<proteinExistence type="predicted"/>
<evidence type="ECO:0000313" key="2">
    <source>
        <dbReference type="EMBL" id="MSS18307.1"/>
    </source>
</evidence>
<gene>
    <name evidence="2" type="ORF">FYJ29_11125</name>
</gene>
<feature type="signal peptide" evidence="1">
    <location>
        <begin position="1"/>
        <end position="23"/>
    </location>
</feature>
<sequence>MTAFFTSHASRLLALLLAVAALSACHGSDDDDTRIVEWRYDFVTYMGYSGSTATFEYLGRGDSAAIVLRASGLDKPGHLATGQRVLLYYTVTGTPSPGVRDVQARYYTSGNVASDSLRVNTKPVEQYAMHPIKLRSLWRTGGYINLRGQVEYTGHPRQLYLMADGATLDSDTVDVYLVHDLMQGQDSTRFWRNCYGSFYVGEAWYKPSCRVMRVHVRDVVRPQATCYDFAK</sequence>
<dbReference type="AlphaFoldDB" id="A0A6L5XFM7"/>
<dbReference type="Proteomes" id="UP000483362">
    <property type="component" value="Unassembled WGS sequence"/>
</dbReference>
<accession>A0A6L5XFM7</accession>
<comment type="caution">
    <text evidence="2">The sequence shown here is derived from an EMBL/GenBank/DDBJ whole genome shotgun (WGS) entry which is preliminary data.</text>
</comment>
<keyword evidence="1" id="KW-0732">Signal</keyword>
<dbReference type="InterPro" id="IPR038143">
    <property type="entry name" value="NigD-like_C_dom_sf"/>
</dbReference>
<dbReference type="RefSeq" id="WP_154327476.1">
    <property type="nucleotide sequence ID" value="NZ_CP045696.1"/>
</dbReference>